<evidence type="ECO:0000256" key="2">
    <source>
        <dbReference type="ARBA" id="ARBA00022475"/>
    </source>
</evidence>
<reference evidence="9" key="1">
    <citation type="submission" date="2024-06" db="EMBL/GenBank/DDBJ databases">
        <authorList>
            <person name="Ryan C."/>
        </authorList>
    </citation>
    <scope>NUCLEOTIDE SEQUENCE [LARGE SCALE GENOMIC DNA]</scope>
</reference>
<keyword evidence="2" id="KW-1003">Cell membrane</keyword>
<dbReference type="Proteomes" id="UP001497457">
    <property type="component" value="Chromosome 7b"/>
</dbReference>
<keyword evidence="5" id="KW-0175">Coiled coil</keyword>
<evidence type="ECO:0000313" key="9">
    <source>
        <dbReference type="Proteomes" id="UP001497457"/>
    </source>
</evidence>
<keyword evidence="6" id="KW-0472">Membrane</keyword>
<comment type="subcellular location">
    <subcellularLocation>
        <location evidence="1">Cell membrane</location>
        <topology evidence="1">Single-pass membrane protein</topology>
    </subcellularLocation>
</comment>
<evidence type="ECO:0000256" key="7">
    <source>
        <dbReference type="ARBA" id="ARBA00038080"/>
    </source>
</evidence>
<dbReference type="EMBL" id="OZ075117">
    <property type="protein sequence ID" value="CAL5081055.1"/>
    <property type="molecule type" value="Genomic_DNA"/>
</dbReference>
<proteinExistence type="inferred from homology"/>
<evidence type="ECO:0000256" key="5">
    <source>
        <dbReference type="ARBA" id="ARBA00023054"/>
    </source>
</evidence>
<dbReference type="GO" id="GO:0005886">
    <property type="term" value="C:plasma membrane"/>
    <property type="evidence" value="ECO:0007669"/>
    <property type="project" value="UniProtKB-SubCell"/>
</dbReference>
<dbReference type="AlphaFoldDB" id="A0ABC9FRT5"/>
<evidence type="ECO:0000256" key="3">
    <source>
        <dbReference type="ARBA" id="ARBA00022692"/>
    </source>
</evidence>
<comment type="similarity">
    <text evidence="7">Belongs to the plant Proton pump-interactor protein family.</text>
</comment>
<accession>A0ABC9FRT5</accession>
<protein>
    <submittedName>
        <fullName evidence="8">Uncharacterized protein</fullName>
    </submittedName>
</protein>
<gene>
    <name evidence="8" type="ORF">URODEC1_LOCUS108411</name>
</gene>
<name>A0ABC9FRT5_9POAL</name>
<organism evidence="8 9">
    <name type="scientific">Urochloa decumbens</name>
    <dbReference type="NCBI Taxonomy" id="240449"/>
    <lineage>
        <taxon>Eukaryota</taxon>
        <taxon>Viridiplantae</taxon>
        <taxon>Streptophyta</taxon>
        <taxon>Embryophyta</taxon>
        <taxon>Tracheophyta</taxon>
        <taxon>Spermatophyta</taxon>
        <taxon>Magnoliopsida</taxon>
        <taxon>Liliopsida</taxon>
        <taxon>Poales</taxon>
        <taxon>Poaceae</taxon>
        <taxon>PACMAD clade</taxon>
        <taxon>Panicoideae</taxon>
        <taxon>Panicodae</taxon>
        <taxon>Paniceae</taxon>
        <taxon>Melinidinae</taxon>
        <taxon>Urochloa</taxon>
    </lineage>
</organism>
<reference evidence="8 9" key="2">
    <citation type="submission" date="2024-10" db="EMBL/GenBank/DDBJ databases">
        <authorList>
            <person name="Ryan C."/>
        </authorList>
    </citation>
    <scope>NUCLEOTIDE SEQUENCE [LARGE SCALE GENOMIC DNA]</scope>
</reference>
<keyword evidence="4" id="KW-1133">Transmembrane helix</keyword>
<evidence type="ECO:0000256" key="6">
    <source>
        <dbReference type="ARBA" id="ARBA00023136"/>
    </source>
</evidence>
<dbReference type="InterPro" id="IPR055282">
    <property type="entry name" value="PPI1-4"/>
</dbReference>
<dbReference type="PANTHER" id="PTHR32219:SF2">
    <property type="entry name" value="PROTON PUMP-INTERACTOR 1"/>
    <property type="match status" value="1"/>
</dbReference>
<keyword evidence="3" id="KW-0812">Transmembrane</keyword>
<evidence type="ECO:0000313" key="8">
    <source>
        <dbReference type="EMBL" id="CAL5081055.1"/>
    </source>
</evidence>
<keyword evidence="9" id="KW-1185">Reference proteome</keyword>
<evidence type="ECO:0000256" key="4">
    <source>
        <dbReference type="ARBA" id="ARBA00022989"/>
    </source>
</evidence>
<sequence length="311" mass="36063">MEKLNRANELPESTSAFYFVKIWPFEDPELRENILEADYAFQRKIQTRGKIVEAIKAKKEERSIIISELKTLIAENKQCHIVVDALQNHLGKFRYGNNTMQAQGTVLRSVVEELEQTIKMLSDRIVYEHISLAEEKRLVKEISDIKKAIIYLSTNRAKLQDTVDGNEATLTHGKVKIIDGIRKEQQAIRSKTKVLEDELNVVDAEIASIIQQDLVEATTRKYMAYETLQELRSKRDVKNELFIENHALLNRARDYASRGMVTEVQGLHKTQVDKFMAQWCQSKDFREDYTARTLSSQRLATGQRWPDDDSW</sequence>
<evidence type="ECO:0000256" key="1">
    <source>
        <dbReference type="ARBA" id="ARBA00004162"/>
    </source>
</evidence>
<dbReference type="PANTHER" id="PTHR32219">
    <property type="entry name" value="RNA-BINDING PROTEIN YLMH-RELATED"/>
    <property type="match status" value="1"/>
</dbReference>